<dbReference type="SUPFAM" id="SSF49785">
    <property type="entry name" value="Galactose-binding domain-like"/>
    <property type="match status" value="1"/>
</dbReference>
<dbReference type="RefSeq" id="WP_060469284.1">
    <property type="nucleotide sequence ID" value="NZ_AP025515.1"/>
</dbReference>
<keyword evidence="2" id="KW-0378">Hydrolase</keyword>
<dbReference type="Proteomes" id="UP000057389">
    <property type="component" value="Unassembled WGS sequence"/>
</dbReference>
<dbReference type="SUPFAM" id="SSF55486">
    <property type="entry name" value="Metalloproteases ('zincins'), catalytic domain"/>
    <property type="match status" value="1"/>
</dbReference>
<dbReference type="OrthoDB" id="5289240at2"/>
<feature type="chain" id="PRO_5007164381" evidence="3">
    <location>
        <begin position="20"/>
        <end position="775"/>
    </location>
</feature>
<dbReference type="GeneID" id="300180866"/>
<dbReference type="Gene3D" id="2.60.120.260">
    <property type="entry name" value="Galactose-binding domain-like"/>
    <property type="match status" value="1"/>
</dbReference>
<protein>
    <submittedName>
        <fullName evidence="5">Propeptide, peptidase</fullName>
    </submittedName>
</protein>
<dbReference type="InterPro" id="IPR008979">
    <property type="entry name" value="Galactose-bd-like_sf"/>
</dbReference>
<evidence type="ECO:0000313" key="5">
    <source>
        <dbReference type="EMBL" id="KWT99780.1"/>
    </source>
</evidence>
<feature type="domain" description="P/Homo B" evidence="4">
    <location>
        <begin position="583"/>
        <end position="722"/>
    </location>
</feature>
<organism evidence="5 6">
    <name type="scientific">Vibrio toranzoniae</name>
    <dbReference type="NCBI Taxonomy" id="1194427"/>
    <lineage>
        <taxon>Bacteria</taxon>
        <taxon>Pseudomonadati</taxon>
        <taxon>Pseudomonadota</taxon>
        <taxon>Gammaproteobacteria</taxon>
        <taxon>Vibrionales</taxon>
        <taxon>Vibrionaceae</taxon>
        <taxon>Vibrio</taxon>
    </lineage>
</organism>
<evidence type="ECO:0000313" key="6">
    <source>
        <dbReference type="Proteomes" id="UP000057389"/>
    </source>
</evidence>
<dbReference type="AlphaFoldDB" id="A0A120DFS5"/>
<evidence type="ECO:0000256" key="3">
    <source>
        <dbReference type="SAM" id="SignalP"/>
    </source>
</evidence>
<dbReference type="GO" id="GO:0006508">
    <property type="term" value="P:proteolysis"/>
    <property type="evidence" value="ECO:0007669"/>
    <property type="project" value="UniProtKB-KW"/>
</dbReference>
<evidence type="ECO:0000259" key="4">
    <source>
        <dbReference type="PROSITE" id="PS51829"/>
    </source>
</evidence>
<name>A0A120DFS5_9VIBR</name>
<dbReference type="PROSITE" id="PS51829">
    <property type="entry name" value="P_HOMO_B"/>
    <property type="match status" value="1"/>
</dbReference>
<comment type="caution">
    <text evidence="5">The sequence shown here is derived from an EMBL/GenBank/DDBJ whole genome shotgun (WGS) entry which is preliminary data.</text>
</comment>
<keyword evidence="1" id="KW-0645">Protease</keyword>
<feature type="signal peptide" evidence="3">
    <location>
        <begin position="1"/>
        <end position="19"/>
    </location>
</feature>
<evidence type="ECO:0000256" key="1">
    <source>
        <dbReference type="ARBA" id="ARBA00022670"/>
    </source>
</evidence>
<dbReference type="EMBL" id="LMXU01000032">
    <property type="protein sequence ID" value="KWT99780.1"/>
    <property type="molecule type" value="Genomic_DNA"/>
</dbReference>
<sequence>MKKSPLYLALLLASVTSSAAEWDYPSGNTVVTTQQEAKAYLEQAYPEVGTFRFRYESLSKLGHHYNFDVLIEGEYQPQKSVVLSTDTDEQVSRVFRSLENTVLLNGKPTTAAELEAPRQLEAEHAPSLSSGQVVSTHVNVFSPDLRTMDRAAPPERLLTDVSQYPNVPHYVQTDVEVLRHGDGIYLTNARVSQVDATALFSIDPDSGSVTDRDSSNFLAAEGVTKFADLNELHNVDWQDTRFSQLMVFAHLDQSLRYISSLGFDVFDSPLEFDGRGLSADNSTYYYGPKAVLFGIGGGSPDALDGDVILHELGHGIHYHIVKDWAYGHTGAIGEGFGDYWAGSFSFRTQYENAQTRGQEFEIDTVFNWDGYFGVRKTTRSLWNQRARYFRQAEYRPHESVAGELGDELWSTPLFQALKASVEQYGDVAFKEFDSIVLESMYGLGRGLKMHDLAESTLFTAKQLYPNRDYAEILKQKFDVHGLIIEPFKIEVPSRYVDPDKALTIDIYPALRQAQLDGQINISELVKLFVSPPVNQLTIEATLPKGEMCGSSVTMNTSVDYRYSDALKSQNWQHDLSLVYGLPVLESDIKEVNSYLPDSRFSSTNQPIVGFKTFNFILNGTGQIADENFGLYLDIEHPRLSDLVVTLISPKGTRVDLLNHNSTRFSGFDGYFTLKHDSVLDSFAGEPINGSWRLEIADYVNGETGNLKRWGLGAISKYECGETTVSPQEPVVASGDSGGSASPILILFMSLLSFSRSFSIRYLSSMARLFKNKTRR</sequence>
<proteinExistence type="predicted"/>
<gene>
    <name evidence="5" type="ORF">APQ14_15600</name>
</gene>
<keyword evidence="3" id="KW-0732">Signal</keyword>
<dbReference type="GO" id="GO:0004252">
    <property type="term" value="F:serine-type endopeptidase activity"/>
    <property type="evidence" value="ECO:0007669"/>
    <property type="project" value="InterPro"/>
</dbReference>
<reference evidence="5 6" key="1">
    <citation type="submission" date="2015-11" db="EMBL/GenBank/DDBJ databases">
        <title>Draft WGS of Vibrio toranzoniae.</title>
        <authorList>
            <person name="Lasa A."/>
            <person name="Romalde J.L."/>
        </authorList>
    </citation>
    <scope>NUCLEOTIDE SEQUENCE [LARGE SCALE GENOMIC DNA]</scope>
    <source>
        <strain evidence="5 6">Vb 10.8</strain>
    </source>
</reference>
<evidence type="ECO:0000256" key="2">
    <source>
        <dbReference type="ARBA" id="ARBA00022801"/>
    </source>
</evidence>
<dbReference type="Pfam" id="PF01483">
    <property type="entry name" value="P_proprotein"/>
    <property type="match status" value="1"/>
</dbReference>
<keyword evidence="6" id="KW-1185">Reference proteome</keyword>
<dbReference type="InterPro" id="IPR002884">
    <property type="entry name" value="P_dom"/>
</dbReference>
<accession>A0A120DFS5</accession>